<dbReference type="PANTHER" id="PTHR35693:SF1">
    <property type="entry name" value="EXPRESSED PROTEIN"/>
    <property type="match status" value="1"/>
</dbReference>
<reference evidence="1 2" key="1">
    <citation type="submission" date="2024-06" db="EMBL/GenBank/DDBJ databases">
        <authorList>
            <person name="Kraege A."/>
            <person name="Thomma B."/>
        </authorList>
    </citation>
    <scope>NUCLEOTIDE SEQUENCE [LARGE SCALE GENOMIC DNA]</scope>
</reference>
<gene>
    <name evidence="1" type="primary">g7576</name>
    <name evidence="1" type="ORF">VP750_LOCUS6484</name>
</gene>
<evidence type="ECO:0000313" key="1">
    <source>
        <dbReference type="EMBL" id="CAL5224825.1"/>
    </source>
</evidence>
<dbReference type="Proteomes" id="UP001497392">
    <property type="component" value="Unassembled WGS sequence"/>
</dbReference>
<protein>
    <submittedName>
        <fullName evidence="1">G7576 protein</fullName>
    </submittedName>
</protein>
<dbReference type="EMBL" id="CAXHTA020000011">
    <property type="protein sequence ID" value="CAL5224825.1"/>
    <property type="molecule type" value="Genomic_DNA"/>
</dbReference>
<evidence type="ECO:0000313" key="2">
    <source>
        <dbReference type="Proteomes" id="UP001497392"/>
    </source>
</evidence>
<dbReference type="PANTHER" id="PTHR35693">
    <property type="entry name" value="EXPRESSED PROTEIN"/>
    <property type="match status" value="1"/>
</dbReference>
<accession>A0ABP1FY56</accession>
<name>A0ABP1FY56_9CHLO</name>
<sequence length="147" mass="17374">MHRLCRLGGHPSPAWLEAWSDVETLKLVSPIKKSKAPTERWPKVPRIEYPEDRLVQSYYARHPEARDHPVLLDSFDPPPARIFAWRQLRLMREQGLSRKEAQRIVEEREEKEMAQKRSEASNQNIMMQVQRQEERALINALNRLPDS</sequence>
<organism evidence="1 2">
    <name type="scientific">Coccomyxa viridis</name>
    <dbReference type="NCBI Taxonomy" id="1274662"/>
    <lineage>
        <taxon>Eukaryota</taxon>
        <taxon>Viridiplantae</taxon>
        <taxon>Chlorophyta</taxon>
        <taxon>core chlorophytes</taxon>
        <taxon>Trebouxiophyceae</taxon>
        <taxon>Trebouxiophyceae incertae sedis</taxon>
        <taxon>Coccomyxaceae</taxon>
        <taxon>Coccomyxa</taxon>
    </lineage>
</organism>
<keyword evidence="2" id="KW-1185">Reference proteome</keyword>
<comment type="caution">
    <text evidence="1">The sequence shown here is derived from an EMBL/GenBank/DDBJ whole genome shotgun (WGS) entry which is preliminary data.</text>
</comment>
<proteinExistence type="predicted"/>